<keyword evidence="3 5" id="KW-0863">Zinc-finger</keyword>
<keyword evidence="1" id="KW-0479">Metal-binding</keyword>
<evidence type="ECO:0000256" key="5">
    <source>
        <dbReference type="PROSITE-ProRule" id="PRU00042"/>
    </source>
</evidence>
<comment type="caution">
    <text evidence="7">The sequence shown here is derived from an EMBL/GenBank/DDBJ whole genome shotgun (WGS) entry which is preliminary data.</text>
</comment>
<dbReference type="PANTHER" id="PTHR24379:SF121">
    <property type="entry name" value="C2H2-TYPE DOMAIN-CONTAINING PROTEIN"/>
    <property type="match status" value="1"/>
</dbReference>
<dbReference type="InterPro" id="IPR013087">
    <property type="entry name" value="Znf_C2H2_type"/>
</dbReference>
<evidence type="ECO:0000259" key="6">
    <source>
        <dbReference type="PROSITE" id="PS50157"/>
    </source>
</evidence>
<dbReference type="Gene3D" id="3.30.160.60">
    <property type="entry name" value="Classic Zinc Finger"/>
    <property type="match status" value="4"/>
</dbReference>
<evidence type="ECO:0000256" key="2">
    <source>
        <dbReference type="ARBA" id="ARBA00022737"/>
    </source>
</evidence>
<evidence type="ECO:0000313" key="8">
    <source>
        <dbReference type="Proteomes" id="UP000521872"/>
    </source>
</evidence>
<accession>A0A8H4QSD0</accession>
<dbReference type="PROSITE" id="PS50157">
    <property type="entry name" value="ZINC_FINGER_C2H2_2"/>
    <property type="match status" value="5"/>
</dbReference>
<dbReference type="InterPro" id="IPR036236">
    <property type="entry name" value="Znf_C2H2_sf"/>
</dbReference>
<gene>
    <name evidence="7" type="ORF">D9613_008800</name>
</gene>
<keyword evidence="8" id="KW-1185">Reference proteome</keyword>
<dbReference type="Pfam" id="PF00096">
    <property type="entry name" value="zf-C2H2"/>
    <property type="match status" value="2"/>
</dbReference>
<dbReference type="AlphaFoldDB" id="A0A8H4QSD0"/>
<feature type="domain" description="C2H2-type" evidence="6">
    <location>
        <begin position="129"/>
        <end position="160"/>
    </location>
</feature>
<dbReference type="Proteomes" id="UP000521872">
    <property type="component" value="Unassembled WGS sequence"/>
</dbReference>
<dbReference type="EMBL" id="JAACJL010000031">
    <property type="protein sequence ID" value="KAF4616313.1"/>
    <property type="molecule type" value="Genomic_DNA"/>
</dbReference>
<dbReference type="Pfam" id="PF12874">
    <property type="entry name" value="zf-met"/>
    <property type="match status" value="1"/>
</dbReference>
<protein>
    <recommendedName>
        <fullName evidence="6">C2H2-type domain-containing protein</fullName>
    </recommendedName>
</protein>
<keyword evidence="4" id="KW-0862">Zinc</keyword>
<sequence>MHSEATSHLQQTRTNLSSALLVPNDTGPNMVWMSTDSLNILVHYSNPRADSAVKTWQMRMHSESMSPPQRMNIDLSSAPLVLKDVGLNVHRLLAHSRPLKQTTEIPRRTVLPSQAHTPASILQPPLPCFKCKICGKTMPNAAALQSHETSGAKAHKIFKNKCSSCSKAFLNKKDLENHRLSKHSGPVEVVRRKSSFKCKVCGKEFDKQKKLKAHVLSEANSHSTWKCSICDRVFITRKLLKKHQLKKHQDNSNTISGNSSGTIEQGSTAERTFTCLLCPSSFHSPSAVAQHLESGCHAKFTRHHITAAVKSMGIVPQITVHQITGPVAPPMQVVIPKATLSSWNGIHFQCFICFKGFKLLSRLNNHLHSPVHDQKEFKCPKCKGEFALISGLVQHLESRACGLSNANEVIDFYDRLSTGFSNRLLIA</sequence>
<evidence type="ECO:0000256" key="3">
    <source>
        <dbReference type="ARBA" id="ARBA00022771"/>
    </source>
</evidence>
<name>A0A8H4QSD0_9AGAR</name>
<evidence type="ECO:0000256" key="4">
    <source>
        <dbReference type="ARBA" id="ARBA00022833"/>
    </source>
</evidence>
<dbReference type="GO" id="GO:0008270">
    <property type="term" value="F:zinc ion binding"/>
    <property type="evidence" value="ECO:0007669"/>
    <property type="project" value="UniProtKB-KW"/>
</dbReference>
<reference evidence="7 8" key="1">
    <citation type="submission" date="2019-12" db="EMBL/GenBank/DDBJ databases">
        <authorList>
            <person name="Floudas D."/>
            <person name="Bentzer J."/>
            <person name="Ahren D."/>
            <person name="Johansson T."/>
            <person name="Persson P."/>
            <person name="Tunlid A."/>
        </authorList>
    </citation>
    <scope>NUCLEOTIDE SEQUENCE [LARGE SCALE GENOMIC DNA]</scope>
    <source>
        <strain evidence="7 8">CBS 102.39</strain>
    </source>
</reference>
<dbReference type="PROSITE" id="PS00028">
    <property type="entry name" value="ZINC_FINGER_C2H2_1"/>
    <property type="match status" value="4"/>
</dbReference>
<feature type="domain" description="C2H2-type" evidence="6">
    <location>
        <begin position="160"/>
        <end position="188"/>
    </location>
</feature>
<feature type="domain" description="C2H2-type" evidence="6">
    <location>
        <begin position="196"/>
        <end position="227"/>
    </location>
</feature>
<feature type="domain" description="C2H2-type" evidence="6">
    <location>
        <begin position="225"/>
        <end position="253"/>
    </location>
</feature>
<dbReference type="SMART" id="SM00355">
    <property type="entry name" value="ZnF_C2H2"/>
    <property type="match status" value="7"/>
</dbReference>
<keyword evidence="2" id="KW-0677">Repeat</keyword>
<evidence type="ECO:0000313" key="7">
    <source>
        <dbReference type="EMBL" id="KAF4616313.1"/>
    </source>
</evidence>
<evidence type="ECO:0000256" key="1">
    <source>
        <dbReference type="ARBA" id="ARBA00022723"/>
    </source>
</evidence>
<proteinExistence type="predicted"/>
<dbReference type="SUPFAM" id="SSF57667">
    <property type="entry name" value="beta-beta-alpha zinc fingers"/>
    <property type="match status" value="3"/>
</dbReference>
<organism evidence="7 8">
    <name type="scientific">Agrocybe pediades</name>
    <dbReference type="NCBI Taxonomy" id="84607"/>
    <lineage>
        <taxon>Eukaryota</taxon>
        <taxon>Fungi</taxon>
        <taxon>Dikarya</taxon>
        <taxon>Basidiomycota</taxon>
        <taxon>Agaricomycotina</taxon>
        <taxon>Agaricomycetes</taxon>
        <taxon>Agaricomycetidae</taxon>
        <taxon>Agaricales</taxon>
        <taxon>Agaricineae</taxon>
        <taxon>Strophariaceae</taxon>
        <taxon>Agrocybe</taxon>
    </lineage>
</organism>
<dbReference type="PANTHER" id="PTHR24379">
    <property type="entry name" value="KRAB AND ZINC FINGER DOMAIN-CONTAINING"/>
    <property type="match status" value="1"/>
</dbReference>
<feature type="domain" description="C2H2-type" evidence="6">
    <location>
        <begin position="348"/>
        <end position="377"/>
    </location>
</feature>